<proteinExistence type="predicted"/>
<organism evidence="1 2">
    <name type="scientific">Bradyrhizobium aeschynomenes</name>
    <dbReference type="NCBI Taxonomy" id="2734909"/>
    <lineage>
        <taxon>Bacteria</taxon>
        <taxon>Pseudomonadati</taxon>
        <taxon>Pseudomonadota</taxon>
        <taxon>Alphaproteobacteria</taxon>
        <taxon>Hyphomicrobiales</taxon>
        <taxon>Nitrobacteraceae</taxon>
        <taxon>Bradyrhizobium</taxon>
    </lineage>
</organism>
<comment type="caution">
    <text evidence="1">The sequence shown here is derived from an EMBL/GenBank/DDBJ whole genome shotgun (WGS) entry which is preliminary data.</text>
</comment>
<evidence type="ECO:0000313" key="2">
    <source>
        <dbReference type="Proteomes" id="UP000886476"/>
    </source>
</evidence>
<reference evidence="1" key="1">
    <citation type="submission" date="2020-05" db="EMBL/GenBank/DDBJ databases">
        <title>Nod-independent and nitrogen-fixing Bradyrhizobium aeschynomene sp. nov. isolated from nodules of Aeschynomene indica.</title>
        <authorList>
            <person name="Zhang Z."/>
        </authorList>
    </citation>
    <scope>NUCLEOTIDE SEQUENCE</scope>
    <source>
        <strain evidence="1">83012</strain>
    </source>
</reference>
<protein>
    <submittedName>
        <fullName evidence="1">Uncharacterized protein</fullName>
    </submittedName>
</protein>
<name>A0ABX2CAK8_9BRAD</name>
<sequence>MAAAILNAAATTAVGGLGICSSKQGKDLYNCVADVLDRMASSIGAANVPETQRALQTAAAGLRAATSKSQAVSAIARCQSVISGALKQVRAAGGRYVLGWGDTGLTSISSVLSRAIQLIQSKG</sequence>
<accession>A0ABX2CAK8</accession>
<keyword evidence="2" id="KW-1185">Reference proteome</keyword>
<dbReference type="EMBL" id="JABFDN010000002">
    <property type="protein sequence ID" value="NPU65283.1"/>
    <property type="molecule type" value="Genomic_DNA"/>
</dbReference>
<evidence type="ECO:0000313" key="1">
    <source>
        <dbReference type="EMBL" id="NPU65283.1"/>
    </source>
</evidence>
<gene>
    <name evidence="1" type="ORF">HL667_09780</name>
</gene>
<dbReference type="Proteomes" id="UP000886476">
    <property type="component" value="Unassembled WGS sequence"/>
</dbReference>